<reference evidence="2 3" key="1">
    <citation type="submission" date="2014-06" db="EMBL/GenBank/DDBJ databases">
        <title>The genome of the endonuclear symbiont Nucleicultrix amoebiphila.</title>
        <authorList>
            <person name="Schulz F."/>
            <person name="Horn M."/>
        </authorList>
    </citation>
    <scope>NUCLEOTIDE SEQUENCE [LARGE SCALE GENOMIC DNA]</scope>
    <source>
        <strain evidence="2 3">FS5</strain>
    </source>
</reference>
<dbReference type="KEGG" id="naf:GQ61_07600"/>
<protein>
    <submittedName>
        <fullName evidence="2">Uncharacterized protein</fullName>
    </submittedName>
</protein>
<proteinExistence type="predicted"/>
<evidence type="ECO:0000313" key="2">
    <source>
        <dbReference type="EMBL" id="ARN85170.1"/>
    </source>
</evidence>
<organism evidence="2 3">
    <name type="scientific">Candidatus Nucleicultrix amoebiphila FS5</name>
    <dbReference type="NCBI Taxonomy" id="1414854"/>
    <lineage>
        <taxon>Bacteria</taxon>
        <taxon>Pseudomonadati</taxon>
        <taxon>Pseudomonadota</taxon>
        <taxon>Alphaproteobacteria</taxon>
        <taxon>Holosporales</taxon>
        <taxon>Candidatus Nucleicultricaceae</taxon>
        <taxon>Candidatus Nucleicultrix</taxon>
    </lineage>
</organism>
<dbReference type="SUPFAM" id="SSF56784">
    <property type="entry name" value="HAD-like"/>
    <property type="match status" value="1"/>
</dbReference>
<dbReference type="InterPro" id="IPR036412">
    <property type="entry name" value="HAD-like_sf"/>
</dbReference>
<keyword evidence="3" id="KW-1185">Reference proteome</keyword>
<keyword evidence="1" id="KW-0732">Signal</keyword>
<dbReference type="Gene3D" id="3.40.50.1000">
    <property type="entry name" value="HAD superfamily/HAD-like"/>
    <property type="match status" value="1"/>
</dbReference>
<gene>
    <name evidence="2" type="ORF">GQ61_07600</name>
</gene>
<dbReference type="AlphaFoldDB" id="A0A1W6N5L7"/>
<dbReference type="Proteomes" id="UP000237351">
    <property type="component" value="Chromosome"/>
</dbReference>
<sequence length="285" mass="32407">MRSRYTLLFITLIFVFLSHPLWSIEKMNSLELLTEKFKNAGPETLIVFDSDMVLVHADFPAFQYPNLIKHRNIYKKVKESLSPERFQILANGTITQYPSILVERHTPDIIKTLQNQGIKTLVLSNALAGSFGKINNLLDNRLMTYKNLGLDFSGSFPDLSPKIFDNFEPTFGRYPEFKEGVIHASDPIGINVNKGAILVEFLKYANNTFSHIVFIDDKKKHVEDVEKALQVYDPDITFTGYEYEGSKLVSTKLLTAEEFEKAMDDLNNALQNITLENDSGLKKAS</sequence>
<evidence type="ECO:0000313" key="3">
    <source>
        <dbReference type="Proteomes" id="UP000237351"/>
    </source>
</evidence>
<dbReference type="EMBL" id="CP008743">
    <property type="protein sequence ID" value="ARN85170.1"/>
    <property type="molecule type" value="Genomic_DNA"/>
</dbReference>
<dbReference type="OrthoDB" id="21368at2"/>
<dbReference type="InterPro" id="IPR022565">
    <property type="entry name" value="DUF2608"/>
</dbReference>
<evidence type="ECO:0000256" key="1">
    <source>
        <dbReference type="ARBA" id="ARBA00022729"/>
    </source>
</evidence>
<dbReference type="InterPro" id="IPR023214">
    <property type="entry name" value="HAD_sf"/>
</dbReference>
<accession>A0A1W6N5L7</accession>
<dbReference type="Pfam" id="PF11019">
    <property type="entry name" value="DUF2608"/>
    <property type="match status" value="1"/>
</dbReference>
<dbReference type="STRING" id="1414854.GQ61_07600"/>
<dbReference type="RefSeq" id="WP_085784710.1">
    <property type="nucleotide sequence ID" value="NZ_CP008743.1"/>
</dbReference>
<name>A0A1W6N5L7_9PROT</name>